<dbReference type="AlphaFoldDB" id="A0A6N1ACZ8"/>
<dbReference type="Pfam" id="PF13692">
    <property type="entry name" value="Glyco_trans_1_4"/>
    <property type="match status" value="1"/>
</dbReference>
<dbReference type="SUPFAM" id="SSF53756">
    <property type="entry name" value="UDP-Glycosyltransferase/glycogen phosphorylase"/>
    <property type="match status" value="1"/>
</dbReference>
<dbReference type="OrthoDB" id="3180470at2"/>
<sequence length="424" mass="46898">MTLLLDIPAPATRSAMPPVRHGGRRILVHDYAGHIFPLQLSRWLAAEGNQVLHLYASESEAPRGRLMRSADDPPGFAVEGVGIGRRLDKYVLHRRWLHDHAYGGHLAERIAAFRPDVVLSGNTPPATQARLLKRLKRDGVPLVYWVQDIFTIGAEEILKRKPKPLRWAALRLLERTEFGTMRQSAGLVVISPDFLPTLSTRGVNHPHSTVVENWAPYGEITPRPKDNAWSRAHGLNDRFVFLCSGTLGMKHNPAHLANLARAWRDDPRVRVVVVSEGLGRRWLEDVKAAEGLDNLVLLDFQPVGQLSDVLASADVQVLLLESYAGALSVPSKVYSYFCAGRPILGALPAANLARRLVERERAGLCVDAGDDMGFLAAARRLHADSALRMSCADRQVGYAHRTFDIDRIGPRFLDVLDGACAGYQ</sequence>
<protein>
    <submittedName>
        <fullName evidence="2">Glycosyltransferase family 4 protein</fullName>
    </submittedName>
</protein>
<dbReference type="Proteomes" id="UP000509702">
    <property type="component" value="Plasmid unnamed1"/>
</dbReference>
<feature type="domain" description="Glycosyltransferase subfamily 4-like N-terminal" evidence="1">
    <location>
        <begin position="38"/>
        <end position="214"/>
    </location>
</feature>
<name>A0A6N1ACZ8_9PROT</name>
<evidence type="ECO:0000259" key="1">
    <source>
        <dbReference type="Pfam" id="PF13579"/>
    </source>
</evidence>
<keyword evidence="3" id="KW-1185">Reference proteome</keyword>
<evidence type="ECO:0000313" key="3">
    <source>
        <dbReference type="Proteomes" id="UP000509702"/>
    </source>
</evidence>
<dbReference type="CDD" id="cd03794">
    <property type="entry name" value="GT4_WbuB-like"/>
    <property type="match status" value="1"/>
</dbReference>
<dbReference type="GO" id="GO:0016757">
    <property type="term" value="F:glycosyltransferase activity"/>
    <property type="evidence" value="ECO:0007669"/>
    <property type="project" value="UniProtKB-ARBA"/>
</dbReference>
<dbReference type="InterPro" id="IPR028098">
    <property type="entry name" value="Glyco_trans_4-like_N"/>
</dbReference>
<dbReference type="Gene3D" id="3.40.50.2000">
    <property type="entry name" value="Glycogen Phosphorylase B"/>
    <property type="match status" value="2"/>
</dbReference>
<dbReference type="EMBL" id="CP054615">
    <property type="protein sequence ID" value="QKS49049.1"/>
    <property type="molecule type" value="Genomic_DNA"/>
</dbReference>
<reference evidence="2 3" key="1">
    <citation type="submission" date="2020-06" db="EMBL/GenBank/DDBJ databases">
        <title>Complete genome of Azosprillum oryzae KACC14407.</title>
        <authorList>
            <person name="Kim M."/>
            <person name="Park Y.-J."/>
            <person name="Shin J.-H."/>
        </authorList>
    </citation>
    <scope>NUCLEOTIDE SEQUENCE [LARGE SCALE GENOMIC DNA]</scope>
    <source>
        <strain evidence="2 3">KACC 14407</strain>
        <plasmid evidence="2 3">unnamed1</plasmid>
    </source>
</reference>
<organism evidence="2 3">
    <name type="scientific">Azospirillum oryzae</name>
    <dbReference type="NCBI Taxonomy" id="286727"/>
    <lineage>
        <taxon>Bacteria</taxon>
        <taxon>Pseudomonadati</taxon>
        <taxon>Pseudomonadota</taxon>
        <taxon>Alphaproteobacteria</taxon>
        <taxon>Rhodospirillales</taxon>
        <taxon>Azospirillaceae</taxon>
        <taxon>Azospirillum</taxon>
    </lineage>
</organism>
<gene>
    <name evidence="2" type="ORF">HUE56_00620</name>
</gene>
<evidence type="ECO:0000313" key="2">
    <source>
        <dbReference type="EMBL" id="QKS49049.1"/>
    </source>
</evidence>
<keyword evidence="2" id="KW-0808">Transferase</keyword>
<dbReference type="KEGG" id="aoz:HUE56_00620"/>
<proteinExistence type="predicted"/>
<dbReference type="Pfam" id="PF13579">
    <property type="entry name" value="Glyco_trans_4_4"/>
    <property type="match status" value="1"/>
</dbReference>
<dbReference type="RefSeq" id="WP_149200322.1">
    <property type="nucleotide sequence ID" value="NZ_BSOV01000070.1"/>
</dbReference>
<geneLocation type="plasmid" evidence="2 3">
    <name>unnamed1</name>
</geneLocation>
<accession>A0A6N1ACZ8</accession>
<keyword evidence="2" id="KW-0614">Plasmid</keyword>